<dbReference type="RefSeq" id="XP_068352366.1">
    <property type="nucleotide sequence ID" value="XM_068494305.1"/>
</dbReference>
<proteinExistence type="predicted"/>
<protein>
    <submittedName>
        <fullName evidence="1">Uncharacterized protein</fullName>
    </submittedName>
</protein>
<accession>A0A1J4JNY1</accession>
<sequence>MNYQRHKGPALAAANVAFTPMTHKVTKAPETPYMPLKVDDLDTPVKLNKSHSSSEHVDLQSQKRLFSKNQPEQNQNSELLQLKQLLLKAVKRIDEITSKVYVDAETQTATKYDDKERQNDRISNKYDNFAKNDKYNKKEKFNKYELGNNNKCEKYDKNYNIENKYDINKFEQKDKFNKYDKYNKFEKKEQITENRYQYKLEETEATINDGSINIESIRNPGNKTPIVQKFKFSNMNENFNDNMNFNNYDDDDEEVVIEKNDRSIDDSPIKPRSEKNSISINVDNYNFNADNSEELFVRMANLSAFLRKVENDFDRINSITINYDK</sequence>
<comment type="caution">
    <text evidence="1">The sequence shown here is derived from an EMBL/GenBank/DDBJ whole genome shotgun (WGS) entry which is preliminary data.</text>
</comment>
<dbReference type="AlphaFoldDB" id="A0A1J4JNY1"/>
<organism evidence="1 2">
    <name type="scientific">Tritrichomonas foetus</name>
    <dbReference type="NCBI Taxonomy" id="1144522"/>
    <lineage>
        <taxon>Eukaryota</taxon>
        <taxon>Metamonada</taxon>
        <taxon>Parabasalia</taxon>
        <taxon>Tritrichomonadida</taxon>
        <taxon>Tritrichomonadidae</taxon>
        <taxon>Tritrichomonas</taxon>
    </lineage>
</organism>
<evidence type="ECO:0000313" key="1">
    <source>
        <dbReference type="EMBL" id="OHS99229.1"/>
    </source>
</evidence>
<reference evidence="1" key="1">
    <citation type="submission" date="2016-10" db="EMBL/GenBank/DDBJ databases">
        <authorList>
            <person name="Benchimol M."/>
            <person name="Almeida L.G."/>
            <person name="Vasconcelos A.T."/>
            <person name="Perreira-Neves A."/>
            <person name="Rosa I.A."/>
            <person name="Tasca T."/>
            <person name="Bogo M.R."/>
            <person name="de Souza W."/>
        </authorList>
    </citation>
    <scope>NUCLEOTIDE SEQUENCE [LARGE SCALE GENOMIC DNA]</scope>
    <source>
        <strain evidence="1">K</strain>
    </source>
</reference>
<dbReference type="VEuPathDB" id="TrichDB:TRFO_08474"/>
<evidence type="ECO:0000313" key="2">
    <source>
        <dbReference type="Proteomes" id="UP000179807"/>
    </source>
</evidence>
<name>A0A1J4JNY1_9EUKA</name>
<dbReference type="Proteomes" id="UP000179807">
    <property type="component" value="Unassembled WGS sequence"/>
</dbReference>
<dbReference type="GeneID" id="94829009"/>
<keyword evidence="2" id="KW-1185">Reference proteome</keyword>
<gene>
    <name evidence="1" type="ORF">TRFO_08474</name>
</gene>
<dbReference type="EMBL" id="MLAK01001015">
    <property type="protein sequence ID" value="OHS99229.1"/>
    <property type="molecule type" value="Genomic_DNA"/>
</dbReference>